<keyword evidence="1" id="KW-0472">Membrane</keyword>
<sequence>MGRKARKRFAEVDRVMRIMHGGRYVWNWKRFKVAMRNMGWGVKDVDAKTFKIERKAGLWTVVEGLSKRPAPFDRPSAEARHPLLIANKSVPDVAVTAKSPIWLYNAAHALGEFVDNHQELLMVVEAILILAGHVPAFAGILGVDGAILAGPAAQLVGTILVGMGQRSYDKGAKDDS</sequence>
<gene>
    <name evidence="2" type="ORF">OBBRIDRAFT_891024</name>
</gene>
<dbReference type="AlphaFoldDB" id="A0A8E2AUP4"/>
<accession>A0A8E2AUP4</accession>
<feature type="transmembrane region" description="Helical" evidence="1">
    <location>
        <begin position="120"/>
        <end position="140"/>
    </location>
</feature>
<keyword evidence="3" id="KW-1185">Reference proteome</keyword>
<protein>
    <submittedName>
        <fullName evidence="2">Uncharacterized protein</fullName>
    </submittedName>
</protein>
<dbReference type="Proteomes" id="UP000250043">
    <property type="component" value="Unassembled WGS sequence"/>
</dbReference>
<evidence type="ECO:0000313" key="3">
    <source>
        <dbReference type="Proteomes" id="UP000250043"/>
    </source>
</evidence>
<name>A0A8E2AUP4_9APHY</name>
<organism evidence="2 3">
    <name type="scientific">Obba rivulosa</name>
    <dbReference type="NCBI Taxonomy" id="1052685"/>
    <lineage>
        <taxon>Eukaryota</taxon>
        <taxon>Fungi</taxon>
        <taxon>Dikarya</taxon>
        <taxon>Basidiomycota</taxon>
        <taxon>Agaricomycotina</taxon>
        <taxon>Agaricomycetes</taxon>
        <taxon>Polyporales</taxon>
        <taxon>Gelatoporiaceae</taxon>
        <taxon>Obba</taxon>
    </lineage>
</organism>
<reference evidence="2 3" key="1">
    <citation type="submission" date="2016-07" db="EMBL/GenBank/DDBJ databases">
        <title>Draft genome of the white-rot fungus Obba rivulosa 3A-2.</title>
        <authorList>
            <consortium name="DOE Joint Genome Institute"/>
            <person name="Miettinen O."/>
            <person name="Riley R."/>
            <person name="Acob R."/>
            <person name="Barry K."/>
            <person name="Cullen D."/>
            <person name="De Vries R."/>
            <person name="Hainaut M."/>
            <person name="Hatakka A."/>
            <person name="Henrissat B."/>
            <person name="Hilden K."/>
            <person name="Kuo R."/>
            <person name="Labutti K."/>
            <person name="Lipzen A."/>
            <person name="Makela M.R."/>
            <person name="Sandor L."/>
            <person name="Spatafora J.W."/>
            <person name="Grigoriev I.V."/>
            <person name="Hibbett D.S."/>
        </authorList>
    </citation>
    <scope>NUCLEOTIDE SEQUENCE [LARGE SCALE GENOMIC DNA]</scope>
    <source>
        <strain evidence="2 3">3A-2</strain>
    </source>
</reference>
<keyword evidence="1" id="KW-0812">Transmembrane</keyword>
<dbReference type="OrthoDB" id="2729829at2759"/>
<proteinExistence type="predicted"/>
<evidence type="ECO:0000256" key="1">
    <source>
        <dbReference type="SAM" id="Phobius"/>
    </source>
</evidence>
<feature type="transmembrane region" description="Helical" evidence="1">
    <location>
        <begin position="146"/>
        <end position="163"/>
    </location>
</feature>
<evidence type="ECO:0000313" key="2">
    <source>
        <dbReference type="EMBL" id="OCH85680.1"/>
    </source>
</evidence>
<keyword evidence="1" id="KW-1133">Transmembrane helix</keyword>
<dbReference type="EMBL" id="KV722569">
    <property type="protein sequence ID" value="OCH85680.1"/>
    <property type="molecule type" value="Genomic_DNA"/>
</dbReference>